<name>A0A4U5MDF0_STECR</name>
<evidence type="ECO:0000313" key="2">
    <source>
        <dbReference type="Proteomes" id="UP000298663"/>
    </source>
</evidence>
<accession>A0A4U5MDF0</accession>
<reference evidence="1 2" key="1">
    <citation type="journal article" date="2015" name="Genome Biol.">
        <title>Comparative genomics of Steinernema reveals deeply conserved gene regulatory networks.</title>
        <authorList>
            <person name="Dillman A.R."/>
            <person name="Macchietto M."/>
            <person name="Porter C.F."/>
            <person name="Rogers A."/>
            <person name="Williams B."/>
            <person name="Antoshechkin I."/>
            <person name="Lee M.M."/>
            <person name="Goodwin Z."/>
            <person name="Lu X."/>
            <person name="Lewis E.E."/>
            <person name="Goodrich-Blair H."/>
            <person name="Stock S.P."/>
            <person name="Adams B.J."/>
            <person name="Sternberg P.W."/>
            <person name="Mortazavi A."/>
        </authorList>
    </citation>
    <scope>NUCLEOTIDE SEQUENCE [LARGE SCALE GENOMIC DNA]</scope>
    <source>
        <strain evidence="1 2">ALL</strain>
    </source>
</reference>
<proteinExistence type="predicted"/>
<organism evidence="1 2">
    <name type="scientific">Steinernema carpocapsae</name>
    <name type="common">Entomopathogenic nematode</name>
    <dbReference type="NCBI Taxonomy" id="34508"/>
    <lineage>
        <taxon>Eukaryota</taxon>
        <taxon>Metazoa</taxon>
        <taxon>Ecdysozoa</taxon>
        <taxon>Nematoda</taxon>
        <taxon>Chromadorea</taxon>
        <taxon>Rhabditida</taxon>
        <taxon>Tylenchina</taxon>
        <taxon>Panagrolaimomorpha</taxon>
        <taxon>Strongyloidoidea</taxon>
        <taxon>Steinernematidae</taxon>
        <taxon>Steinernema</taxon>
    </lineage>
</organism>
<reference evidence="1 2" key="2">
    <citation type="journal article" date="2019" name="G3 (Bethesda)">
        <title>Hybrid Assembly of the Genome of the Entomopathogenic Nematode Steinernema carpocapsae Identifies the X-Chromosome.</title>
        <authorList>
            <person name="Serra L."/>
            <person name="Macchietto M."/>
            <person name="Macias-Munoz A."/>
            <person name="McGill C.J."/>
            <person name="Rodriguez I.M."/>
            <person name="Rodriguez B."/>
            <person name="Murad R."/>
            <person name="Mortazavi A."/>
        </authorList>
    </citation>
    <scope>NUCLEOTIDE SEQUENCE [LARGE SCALE GENOMIC DNA]</scope>
    <source>
        <strain evidence="1 2">ALL</strain>
    </source>
</reference>
<gene>
    <name evidence="1" type="ORF">L596_023351</name>
</gene>
<protein>
    <submittedName>
        <fullName evidence="1">Uncharacterized protein</fullName>
    </submittedName>
</protein>
<dbReference type="EMBL" id="AZBU02000008">
    <property type="protein sequence ID" value="TKR67158.1"/>
    <property type="molecule type" value="Genomic_DNA"/>
</dbReference>
<keyword evidence="2" id="KW-1185">Reference proteome</keyword>
<comment type="caution">
    <text evidence="1">The sequence shown here is derived from an EMBL/GenBank/DDBJ whole genome shotgun (WGS) entry which is preliminary data.</text>
</comment>
<dbReference type="Proteomes" id="UP000298663">
    <property type="component" value="Unassembled WGS sequence"/>
</dbReference>
<evidence type="ECO:0000313" key="1">
    <source>
        <dbReference type="EMBL" id="TKR67158.1"/>
    </source>
</evidence>
<sequence length="88" mass="9768">MQTVVESTLNCGVKDTSHKLSEIAQFLSLAALLLWLQPFSTSKTLITPFPKHSSLKVNETHLVRILTTPAFTPRHLPEKNSPAKCKSL</sequence>
<dbReference type="AlphaFoldDB" id="A0A4U5MDF0"/>